<evidence type="ECO:0000313" key="1">
    <source>
        <dbReference type="EMBL" id="GIZ03953.1"/>
    </source>
</evidence>
<proteinExistence type="predicted"/>
<accession>A0AAV4YAE7</accession>
<sequence>MYRRSSQSLSSSKSRDRNARCQNIQRCGDIGLLNFGTFGFFERTPPAVGGTSAPLSESALALFKMLLAFIDDTSINFALLLHAVSTALPSLEATQDSHMKAGLSMQTGFFDNSMKSRRGNFSTTGIFLSRRCNSSTIQQPNGQNSTAKWFLLSQLSHLHKGFEANPMSVKLLLSKPLRDLGLDNG</sequence>
<name>A0AAV4YAE7_CAEEX</name>
<dbReference type="AlphaFoldDB" id="A0AAV4YAE7"/>
<evidence type="ECO:0000313" key="2">
    <source>
        <dbReference type="Proteomes" id="UP001054945"/>
    </source>
</evidence>
<dbReference type="EMBL" id="BPLR01001672">
    <property type="protein sequence ID" value="GIZ03953.1"/>
    <property type="molecule type" value="Genomic_DNA"/>
</dbReference>
<organism evidence="1 2">
    <name type="scientific">Caerostris extrusa</name>
    <name type="common">Bark spider</name>
    <name type="synonym">Caerostris bankana</name>
    <dbReference type="NCBI Taxonomy" id="172846"/>
    <lineage>
        <taxon>Eukaryota</taxon>
        <taxon>Metazoa</taxon>
        <taxon>Ecdysozoa</taxon>
        <taxon>Arthropoda</taxon>
        <taxon>Chelicerata</taxon>
        <taxon>Arachnida</taxon>
        <taxon>Araneae</taxon>
        <taxon>Araneomorphae</taxon>
        <taxon>Entelegynae</taxon>
        <taxon>Araneoidea</taxon>
        <taxon>Araneidae</taxon>
        <taxon>Caerostris</taxon>
    </lineage>
</organism>
<dbReference type="Proteomes" id="UP001054945">
    <property type="component" value="Unassembled WGS sequence"/>
</dbReference>
<keyword evidence="2" id="KW-1185">Reference proteome</keyword>
<protein>
    <submittedName>
        <fullName evidence="1">Uncharacterized protein</fullName>
    </submittedName>
</protein>
<gene>
    <name evidence="1" type="ORF">CEXT_60531</name>
</gene>
<reference evidence="1 2" key="1">
    <citation type="submission" date="2021-06" db="EMBL/GenBank/DDBJ databases">
        <title>Caerostris extrusa draft genome.</title>
        <authorList>
            <person name="Kono N."/>
            <person name="Arakawa K."/>
        </authorList>
    </citation>
    <scope>NUCLEOTIDE SEQUENCE [LARGE SCALE GENOMIC DNA]</scope>
</reference>
<comment type="caution">
    <text evidence="1">The sequence shown here is derived from an EMBL/GenBank/DDBJ whole genome shotgun (WGS) entry which is preliminary data.</text>
</comment>